<dbReference type="InterPro" id="IPR007055">
    <property type="entry name" value="BON_dom"/>
</dbReference>
<organism evidence="4 5">
    <name type="scientific">Mesorhizobium australicum (strain HAMBI 3006 / LMG 24608 / WSM2073)</name>
    <dbReference type="NCBI Taxonomy" id="754035"/>
    <lineage>
        <taxon>Bacteria</taxon>
        <taxon>Pseudomonadati</taxon>
        <taxon>Pseudomonadota</taxon>
        <taxon>Alphaproteobacteria</taxon>
        <taxon>Hyphomicrobiales</taxon>
        <taxon>Phyllobacteriaceae</taxon>
        <taxon>Mesorhizobium</taxon>
    </lineage>
</organism>
<keyword evidence="5" id="KW-1185">Reference proteome</keyword>
<evidence type="ECO:0000313" key="5">
    <source>
        <dbReference type="Proteomes" id="UP000010998"/>
    </source>
</evidence>
<dbReference type="RefSeq" id="WP_015319332.1">
    <property type="nucleotide sequence ID" value="NC_019973.1"/>
</dbReference>
<feature type="signal peptide" evidence="2">
    <location>
        <begin position="1"/>
        <end position="29"/>
    </location>
</feature>
<keyword evidence="2" id="KW-0732">Signal</keyword>
<dbReference type="Pfam" id="PF00263">
    <property type="entry name" value="Secretin"/>
    <property type="match status" value="1"/>
</dbReference>
<dbReference type="GeneID" id="90993244"/>
<dbReference type="OrthoDB" id="9775455at2"/>
<dbReference type="InterPro" id="IPR014004">
    <property type="entry name" value="Transpt-assoc_nodulatn_dom_bac"/>
</dbReference>
<dbReference type="PRINTS" id="PR00811">
    <property type="entry name" value="BCTERIALGSPD"/>
</dbReference>
<sequence length="504" mass="53187">MRLSAKLPAIVAMAFGLLLVGANVQGVEAKSTQVSATTATQRVKLGLNKSVVIDLPSDAYDILVANPSVADAVTRTARRIYLFGKSVGETNVFVFGPNGEQIASLDLAIERDVAGLEDYIKRFLPTSTVKVELLNDNVILTGTVDTPLDAKRAVDLATIFVSGGEATTGQYSQTAAGGSAQSGVDINNPDQERRTSKIVNLLQIIGDDQVTLKVTVAEVSRSVMKQLGVNMVGSGGSNGISYGALSDPFTGLGKPLSNAGLSIGSSALQAYINAMEQSGVMKTLAEPTLTAVSGEKATFKVGGEYNMVTGVSANVSQDNQTGLKTYSVDKIEYGIGLEFQPVVLSPGRISLKVRTSVSEPTTEGSVTSSTDNHSIGMNALSLRKRLADTTVELPSGGSMMIAGLVRDDVRQAVNGLPGLTKIPVLGALFRSRDFVRNETELVIIITPYLVKPVARNDLAKPDDNFNAASDGAAMFLGKVNRVYGTMQTDRPNGRYHGVVGFIYK</sequence>
<evidence type="ECO:0000259" key="3">
    <source>
        <dbReference type="PROSITE" id="PS50914"/>
    </source>
</evidence>
<dbReference type="GO" id="GO:0009306">
    <property type="term" value="P:protein secretion"/>
    <property type="evidence" value="ECO:0007669"/>
    <property type="project" value="InterPro"/>
</dbReference>
<feature type="chain" id="PRO_5003945173" evidence="2">
    <location>
        <begin position="30"/>
        <end position="504"/>
    </location>
</feature>
<accession>L0KSA6</accession>
<dbReference type="PROSITE" id="PS50914">
    <property type="entry name" value="BON"/>
    <property type="match status" value="1"/>
</dbReference>
<dbReference type="KEGG" id="mam:Mesau_06069"/>
<evidence type="ECO:0000256" key="1">
    <source>
        <dbReference type="RuleBase" id="RU004003"/>
    </source>
</evidence>
<dbReference type="SMART" id="SM00749">
    <property type="entry name" value="BON"/>
    <property type="match status" value="1"/>
</dbReference>
<dbReference type="PANTHER" id="PTHR30332:SF17">
    <property type="entry name" value="TYPE IV PILIATION SYSTEM PROTEIN DR_0774-RELATED"/>
    <property type="match status" value="1"/>
</dbReference>
<dbReference type="HOGENOM" id="CLU_017952_2_0_5"/>
<dbReference type="STRING" id="754035.Mesau_06069"/>
<comment type="similarity">
    <text evidence="1">Belongs to the bacterial secretin family.</text>
</comment>
<dbReference type="InterPro" id="IPR001775">
    <property type="entry name" value="GspD/PilQ"/>
</dbReference>
<dbReference type="InterPro" id="IPR004846">
    <property type="entry name" value="T2SS/T3SS_dom"/>
</dbReference>
<evidence type="ECO:0000256" key="2">
    <source>
        <dbReference type="SAM" id="SignalP"/>
    </source>
</evidence>
<dbReference type="InterPro" id="IPR050810">
    <property type="entry name" value="Bact_Secretion_Sys_Channel"/>
</dbReference>
<proteinExistence type="inferred from homology"/>
<dbReference type="InterPro" id="IPR032789">
    <property type="entry name" value="T2SS-T3SS_pil_N"/>
</dbReference>
<dbReference type="GO" id="GO:0015627">
    <property type="term" value="C:type II protein secretion system complex"/>
    <property type="evidence" value="ECO:0007669"/>
    <property type="project" value="TreeGrafter"/>
</dbReference>
<dbReference type="AlphaFoldDB" id="L0KSA6"/>
<dbReference type="eggNOG" id="COG4964">
    <property type="taxonomic scope" value="Bacteria"/>
</dbReference>
<feature type="domain" description="BON" evidence="3">
    <location>
        <begin position="105"/>
        <end position="175"/>
    </location>
</feature>
<dbReference type="Pfam" id="PF13629">
    <property type="entry name" value="T2SS-T3SS_pil_N"/>
    <property type="match status" value="1"/>
</dbReference>
<dbReference type="Proteomes" id="UP000010998">
    <property type="component" value="Chromosome"/>
</dbReference>
<gene>
    <name evidence="4" type="ordered locus">Mesau_06069</name>
</gene>
<name>L0KSA6_MESAW</name>
<evidence type="ECO:0000313" key="4">
    <source>
        <dbReference type="EMBL" id="AGB48287.1"/>
    </source>
</evidence>
<protein>
    <submittedName>
        <fullName evidence="4">Flp pilus assembly protein, secretin CpaC</fullName>
    </submittedName>
</protein>
<dbReference type="EMBL" id="CP003358">
    <property type="protein sequence ID" value="AGB48287.1"/>
    <property type="molecule type" value="Genomic_DNA"/>
</dbReference>
<reference evidence="5" key="1">
    <citation type="submission" date="2012-02" db="EMBL/GenBank/DDBJ databases">
        <title>Complete sequence of Mesorhizobium australicum WSM2073.</title>
        <authorList>
            <person name="Lucas S."/>
            <person name="Han J."/>
            <person name="Lapidus A."/>
            <person name="Cheng J.-F."/>
            <person name="Goodwin L."/>
            <person name="Pitluck S."/>
            <person name="Peters L."/>
            <person name="Gu W."/>
            <person name="Detter J.C."/>
            <person name="Han C."/>
            <person name="Tapia R."/>
            <person name="Land M."/>
            <person name="Hauser L."/>
            <person name="Kyrpides N."/>
            <person name="Ivanova N."/>
            <person name="Pagani I."/>
            <person name="Reeve W.G."/>
            <person name="Howieson J.G."/>
            <person name="Tiwari R.P."/>
            <person name="O'Hara G.W."/>
            <person name="Atkins C.A."/>
            <person name="Ronson C.W."/>
            <person name="Nandasena K.G."/>
            <person name="Woyke T."/>
        </authorList>
    </citation>
    <scope>NUCLEOTIDE SEQUENCE [LARGE SCALE GENOMIC DNA]</scope>
    <source>
        <strain evidence="5">LMG 24608 / HAMBI 3006 / WSM2073</strain>
    </source>
</reference>
<dbReference type="PANTHER" id="PTHR30332">
    <property type="entry name" value="PROBABLE GENERAL SECRETION PATHWAY PROTEIN D"/>
    <property type="match status" value="1"/>
</dbReference>